<feature type="domain" description="Low molecular weight antigen MTB12-like C-terminal" evidence="5">
    <location>
        <begin position="55"/>
        <end position="169"/>
    </location>
</feature>
<proteinExistence type="inferred from homology"/>
<feature type="signal peptide" evidence="4">
    <location>
        <begin position="1"/>
        <end position="26"/>
    </location>
</feature>
<evidence type="ECO:0000256" key="4">
    <source>
        <dbReference type="SAM" id="SignalP"/>
    </source>
</evidence>
<evidence type="ECO:0000256" key="1">
    <source>
        <dbReference type="ARBA" id="ARBA00022729"/>
    </source>
</evidence>
<dbReference type="InterPro" id="IPR058644">
    <property type="entry name" value="Mtb12-like_C"/>
</dbReference>
<reference evidence="6 7" key="1">
    <citation type="journal article" date="2019" name="Emerg. Microbes Infect.">
        <title>Comprehensive subspecies identification of 175 nontuberculous mycobacteria species based on 7547 genomic profiles.</title>
        <authorList>
            <person name="Matsumoto Y."/>
            <person name="Kinjo T."/>
            <person name="Motooka D."/>
            <person name="Nabeya D."/>
            <person name="Jung N."/>
            <person name="Uechi K."/>
            <person name="Horii T."/>
            <person name="Iida T."/>
            <person name="Fujita J."/>
            <person name="Nakamura S."/>
        </authorList>
    </citation>
    <scope>NUCLEOTIDE SEQUENCE [LARGE SCALE GENOMIC DNA]</scope>
    <source>
        <strain evidence="6 7">JCM 12404</strain>
    </source>
</reference>
<sequence length="181" mass="18872">MSRRFFSVLSAVAFAAALGLSGCSNDEQDAPSPQTTPPSASASLNPAAPAPSSTPLPPPDALAGVLYRLADPAVPGLQKLNLVEGATPENGVVFDEFANALVNGGYTPLKFDVRDIGWSDRDPADVVANVDVGTPNAHGPHFAFPMEFKPYQGGWQLSARTAEVLLAFRSDSTVTPPTPGR</sequence>
<dbReference type="RefSeq" id="WP_163775457.1">
    <property type="nucleotide sequence ID" value="NZ_AP022569.1"/>
</dbReference>
<feature type="compositionally biased region" description="Pro residues" evidence="3">
    <location>
        <begin position="48"/>
        <end position="57"/>
    </location>
</feature>
<dbReference type="Pfam" id="PF26580">
    <property type="entry name" value="Mtb12_C"/>
    <property type="match status" value="1"/>
</dbReference>
<evidence type="ECO:0000313" key="6">
    <source>
        <dbReference type="EMBL" id="BBX45110.1"/>
    </source>
</evidence>
<keyword evidence="7" id="KW-1185">Reference proteome</keyword>
<gene>
    <name evidence="6" type="primary">lppK</name>
    <name evidence="6" type="ORF">MCOO_11250</name>
</gene>
<organism evidence="6 7">
    <name type="scientific">Mycobacterium cookii</name>
    <dbReference type="NCBI Taxonomy" id="1775"/>
    <lineage>
        <taxon>Bacteria</taxon>
        <taxon>Bacillati</taxon>
        <taxon>Actinomycetota</taxon>
        <taxon>Actinomycetes</taxon>
        <taxon>Mycobacteriales</taxon>
        <taxon>Mycobacteriaceae</taxon>
        <taxon>Mycobacterium</taxon>
    </lineage>
</organism>
<feature type="chain" id="PRO_5038908486" evidence="4">
    <location>
        <begin position="27"/>
        <end position="181"/>
    </location>
</feature>
<keyword evidence="6" id="KW-0449">Lipoprotein</keyword>
<dbReference type="PROSITE" id="PS51257">
    <property type="entry name" value="PROKAR_LIPOPROTEIN"/>
    <property type="match status" value="1"/>
</dbReference>
<evidence type="ECO:0000256" key="2">
    <source>
        <dbReference type="ARBA" id="ARBA00093774"/>
    </source>
</evidence>
<accession>A0A7I7KSN8</accession>
<evidence type="ECO:0000313" key="7">
    <source>
        <dbReference type="Proteomes" id="UP000465866"/>
    </source>
</evidence>
<keyword evidence="1 4" id="KW-0732">Signal</keyword>
<feature type="compositionally biased region" description="Low complexity" evidence="3">
    <location>
        <begin position="30"/>
        <end position="47"/>
    </location>
</feature>
<evidence type="ECO:0000259" key="5">
    <source>
        <dbReference type="Pfam" id="PF26580"/>
    </source>
</evidence>
<comment type="similarity">
    <text evidence="2">Belongs to the MTB12 family.</text>
</comment>
<evidence type="ECO:0000256" key="3">
    <source>
        <dbReference type="SAM" id="MobiDB-lite"/>
    </source>
</evidence>
<dbReference type="AlphaFoldDB" id="A0A7I7KSN8"/>
<protein>
    <submittedName>
        <fullName evidence="6">Putative lipoprotein LppK</fullName>
    </submittedName>
</protein>
<feature type="region of interest" description="Disordered" evidence="3">
    <location>
        <begin position="23"/>
        <end position="57"/>
    </location>
</feature>
<name>A0A7I7KSN8_9MYCO</name>
<dbReference type="Proteomes" id="UP000465866">
    <property type="component" value="Chromosome"/>
</dbReference>
<dbReference type="KEGG" id="mcoo:MCOO_11250"/>
<dbReference type="EMBL" id="AP022569">
    <property type="protein sequence ID" value="BBX45110.1"/>
    <property type="molecule type" value="Genomic_DNA"/>
</dbReference>